<feature type="region of interest" description="Disordered" evidence="1">
    <location>
        <begin position="43"/>
        <end position="74"/>
    </location>
</feature>
<organism evidence="2 3">
    <name type="scientific">Hibiscus syriacus</name>
    <name type="common">Rose of Sharon</name>
    <dbReference type="NCBI Taxonomy" id="106335"/>
    <lineage>
        <taxon>Eukaryota</taxon>
        <taxon>Viridiplantae</taxon>
        <taxon>Streptophyta</taxon>
        <taxon>Embryophyta</taxon>
        <taxon>Tracheophyta</taxon>
        <taxon>Spermatophyta</taxon>
        <taxon>Magnoliopsida</taxon>
        <taxon>eudicotyledons</taxon>
        <taxon>Gunneridae</taxon>
        <taxon>Pentapetalae</taxon>
        <taxon>rosids</taxon>
        <taxon>malvids</taxon>
        <taxon>Malvales</taxon>
        <taxon>Malvaceae</taxon>
        <taxon>Malvoideae</taxon>
        <taxon>Hibiscus</taxon>
    </lineage>
</organism>
<feature type="compositionally biased region" description="Basic residues" evidence="1">
    <location>
        <begin position="43"/>
        <end position="53"/>
    </location>
</feature>
<evidence type="ECO:0000313" key="2">
    <source>
        <dbReference type="EMBL" id="KAE8714394.1"/>
    </source>
</evidence>
<dbReference type="PANTHER" id="PTHR47716">
    <property type="entry name" value="WUSCHEL-RELATED HOMEOBOX 4"/>
    <property type="match status" value="1"/>
</dbReference>
<comment type="caution">
    <text evidence="2">The sequence shown here is derived from an EMBL/GenBank/DDBJ whole genome shotgun (WGS) entry which is preliminary data.</text>
</comment>
<feature type="compositionally biased region" description="Polar residues" evidence="1">
    <location>
        <begin position="54"/>
        <end position="65"/>
    </location>
</feature>
<dbReference type="PANTHER" id="PTHR47716:SF1">
    <property type="entry name" value="WUSCHEL-RELATED HOMEOBOX 4"/>
    <property type="match status" value="1"/>
</dbReference>
<dbReference type="AlphaFoldDB" id="A0A6A3BBW1"/>
<dbReference type="GO" id="GO:0010067">
    <property type="term" value="P:procambium histogenesis"/>
    <property type="evidence" value="ECO:0007669"/>
    <property type="project" value="InterPro"/>
</dbReference>
<evidence type="ECO:0000256" key="1">
    <source>
        <dbReference type="SAM" id="MobiDB-lite"/>
    </source>
</evidence>
<protein>
    <submittedName>
        <fullName evidence="2">Detected protein of confused Function</fullName>
    </submittedName>
</protein>
<proteinExistence type="predicted"/>
<dbReference type="GO" id="GO:0010087">
    <property type="term" value="P:phloem or xylem histogenesis"/>
    <property type="evidence" value="ECO:0007669"/>
    <property type="project" value="InterPro"/>
</dbReference>
<sequence length="115" mass="13961">MMYRGGMRTPNARQIGQIIALRGKYGRIQGKNIFYWLQNHKARDRQKQKRNSHFTRNSDPITTITLEKMERDEDSPCKRKCRRWSFVRMEEETRSSFKEEETRTRELFPLHPEGR</sequence>
<name>A0A6A3BBW1_HIBSY</name>
<dbReference type="InterPro" id="IPR044186">
    <property type="entry name" value="WOX4"/>
</dbReference>
<keyword evidence="3" id="KW-1185">Reference proteome</keyword>
<feature type="region of interest" description="Disordered" evidence="1">
    <location>
        <begin position="90"/>
        <end position="115"/>
    </location>
</feature>
<dbReference type="GO" id="GO:0005634">
    <property type="term" value="C:nucleus"/>
    <property type="evidence" value="ECO:0007669"/>
    <property type="project" value="TreeGrafter"/>
</dbReference>
<dbReference type="GO" id="GO:0003700">
    <property type="term" value="F:DNA-binding transcription factor activity"/>
    <property type="evidence" value="ECO:0007669"/>
    <property type="project" value="InterPro"/>
</dbReference>
<dbReference type="GO" id="GO:0051301">
    <property type="term" value="P:cell division"/>
    <property type="evidence" value="ECO:0007669"/>
    <property type="project" value="InterPro"/>
</dbReference>
<accession>A0A6A3BBW1</accession>
<dbReference type="EMBL" id="VEPZ02000872">
    <property type="protein sequence ID" value="KAE8714394.1"/>
    <property type="molecule type" value="Genomic_DNA"/>
</dbReference>
<reference evidence="2" key="1">
    <citation type="submission" date="2019-09" db="EMBL/GenBank/DDBJ databases">
        <title>Draft genome information of white flower Hibiscus syriacus.</title>
        <authorList>
            <person name="Kim Y.-M."/>
        </authorList>
    </citation>
    <scope>NUCLEOTIDE SEQUENCE [LARGE SCALE GENOMIC DNA]</scope>
    <source>
        <strain evidence="2">YM2019G1</strain>
    </source>
</reference>
<gene>
    <name evidence="2" type="ORF">F3Y22_tig00110198pilonHSYRG00295</name>
</gene>
<evidence type="ECO:0000313" key="3">
    <source>
        <dbReference type="Proteomes" id="UP000436088"/>
    </source>
</evidence>
<dbReference type="Proteomes" id="UP000436088">
    <property type="component" value="Unassembled WGS sequence"/>
</dbReference>